<dbReference type="OrthoDB" id="3771157at2"/>
<protein>
    <recommendedName>
        <fullName evidence="3">Glucosamine inositolphosphorylceramide transferase 1 N-terminal domain-containing protein</fullName>
    </recommendedName>
</protein>
<dbReference type="PANTHER" id="PTHR43772">
    <property type="entry name" value="ENDO-1,4-BETA-XYLANASE"/>
    <property type="match status" value="1"/>
</dbReference>
<dbReference type="EMBL" id="CP016172">
    <property type="protein sequence ID" value="ANN78868.1"/>
    <property type="molecule type" value="Genomic_DNA"/>
</dbReference>
<keyword evidence="5" id="KW-1185">Reference proteome</keyword>
<gene>
    <name evidence="4" type="ORF">BAU07_18640</name>
</gene>
<dbReference type="Proteomes" id="UP000091926">
    <property type="component" value="Chromosome"/>
</dbReference>
<name>A0A193GGZ8_9BORD</name>
<dbReference type="SUPFAM" id="SSF75005">
    <property type="entry name" value="Arabinanase/levansucrase/invertase"/>
    <property type="match status" value="1"/>
</dbReference>
<dbReference type="InterPro" id="IPR023296">
    <property type="entry name" value="Glyco_hydro_beta-prop_sf"/>
</dbReference>
<evidence type="ECO:0000256" key="2">
    <source>
        <dbReference type="ARBA" id="ARBA00023277"/>
    </source>
</evidence>
<proteinExistence type="predicted"/>
<sequence>MDKKTVALLVNATNQAGWVHDVVQWLSREEDFHVAALIVARSETPPATRNLPWTLDPLGTVARLESRMLETRHRAQLQTRDLRESVPEGTPVLNLEITQGPRGSIAADADQLRGLMELHLDVILLLGAPPIRGELASLPAHGVWTPVHSDLKDQHDPSHAGFWEVYQRADHTTVRLWRLGATEQADELLDARSFNTEMFWLKNRARALSLTNLMIFDTLKTVERPQRRKQPAAGLQIHTAMVRPQPAQWDGAAYLARQAWLASSLVLRRAMKRNVRWRIGMCPTGRQEFVTSDAAVLVPPKGRFFADPFVYTRNGQPFIFFEDYYFRERKGKISVATYVDGAFRFLGVVLDLPYHLSFPYIFEYDGGTYMVPETCGNRSIELWKCVEFPLKWELHATLMDNISAVDTIVFPYGGHWWLFTNIDRTDGQSHCDELFAFYADRPDATQWTPHALNPIINSPIKARNAGMILAADGGVIRCAQTQGFLHYGKGVSLNRIEVLTPDTYREIDGPVHYPEFLRKPLASMHHWHHHGGHTVFDFAFME</sequence>
<organism evidence="4 5">
    <name type="scientific">Bordetella flabilis</name>
    <dbReference type="NCBI Taxonomy" id="463014"/>
    <lineage>
        <taxon>Bacteria</taxon>
        <taxon>Pseudomonadati</taxon>
        <taxon>Pseudomonadota</taxon>
        <taxon>Betaproteobacteria</taxon>
        <taxon>Burkholderiales</taxon>
        <taxon>Alcaligenaceae</taxon>
        <taxon>Bordetella</taxon>
    </lineage>
</organism>
<accession>A0A193GGZ8</accession>
<keyword evidence="2" id="KW-0119">Carbohydrate metabolism</keyword>
<dbReference type="RefSeq" id="WP_066660715.1">
    <property type="nucleotide sequence ID" value="NZ_CBCSCL010000012.1"/>
</dbReference>
<feature type="domain" description="Glucosamine inositolphosphorylceramide transferase 1 N-terminal" evidence="3">
    <location>
        <begin position="302"/>
        <end position="515"/>
    </location>
</feature>
<dbReference type="InterPro" id="IPR056442">
    <property type="entry name" value="GINT1_N"/>
</dbReference>
<keyword evidence="1" id="KW-0858">Xylan degradation</keyword>
<dbReference type="GO" id="GO:0045493">
    <property type="term" value="P:xylan catabolic process"/>
    <property type="evidence" value="ECO:0007669"/>
    <property type="project" value="UniProtKB-KW"/>
</dbReference>
<dbReference type="STRING" id="463014.BAU07_18640"/>
<reference evidence="4 5" key="1">
    <citation type="submission" date="2016-06" db="EMBL/GenBank/DDBJ databases">
        <title>Complete genome sequences of Bordetella bronchialis and Bordetella flabilis.</title>
        <authorList>
            <person name="LiPuma J.J."/>
            <person name="Spilker T."/>
        </authorList>
    </citation>
    <scope>NUCLEOTIDE SEQUENCE [LARGE SCALE GENOMIC DNA]</scope>
    <source>
        <strain evidence="4 5">AU10664</strain>
    </source>
</reference>
<keyword evidence="1" id="KW-0624">Polysaccharide degradation</keyword>
<dbReference type="KEGG" id="bfz:BAU07_18640"/>
<dbReference type="PANTHER" id="PTHR43772:SF2">
    <property type="entry name" value="PUTATIVE (AFU_ORTHOLOGUE AFUA_2G04480)-RELATED"/>
    <property type="match status" value="1"/>
</dbReference>
<evidence type="ECO:0000313" key="4">
    <source>
        <dbReference type="EMBL" id="ANN78868.1"/>
    </source>
</evidence>
<dbReference type="InterPro" id="IPR052176">
    <property type="entry name" value="Glycosyl_Hydrlase_43_Enz"/>
</dbReference>
<dbReference type="AlphaFoldDB" id="A0A193GGZ8"/>
<evidence type="ECO:0000313" key="5">
    <source>
        <dbReference type="Proteomes" id="UP000091926"/>
    </source>
</evidence>
<dbReference type="Pfam" id="PF24793">
    <property type="entry name" value="GINT1_N"/>
    <property type="match status" value="1"/>
</dbReference>
<evidence type="ECO:0000259" key="3">
    <source>
        <dbReference type="Pfam" id="PF24793"/>
    </source>
</evidence>
<evidence type="ECO:0000256" key="1">
    <source>
        <dbReference type="ARBA" id="ARBA00022651"/>
    </source>
</evidence>